<keyword evidence="4" id="KW-1185">Reference proteome</keyword>
<evidence type="ECO:0000259" key="2">
    <source>
        <dbReference type="Pfam" id="PF04909"/>
    </source>
</evidence>
<proteinExistence type="inferred from homology"/>
<accession>A0A3A9Z7C5</accession>
<dbReference type="InterPro" id="IPR052350">
    <property type="entry name" value="Metallo-dep_Lactonases"/>
</dbReference>
<dbReference type="Pfam" id="PF04909">
    <property type="entry name" value="Amidohydro_2"/>
    <property type="match status" value="1"/>
</dbReference>
<dbReference type="Gene3D" id="3.20.20.140">
    <property type="entry name" value="Metal-dependent hydrolases"/>
    <property type="match status" value="1"/>
</dbReference>
<name>A0A3A9Z7C5_9ACTN</name>
<dbReference type="SUPFAM" id="SSF51556">
    <property type="entry name" value="Metallo-dependent hydrolases"/>
    <property type="match status" value="1"/>
</dbReference>
<dbReference type="AlphaFoldDB" id="A0A3A9Z7C5"/>
<evidence type="ECO:0000313" key="3">
    <source>
        <dbReference type="EMBL" id="RKN43939.1"/>
    </source>
</evidence>
<evidence type="ECO:0000256" key="1">
    <source>
        <dbReference type="ARBA" id="ARBA00038310"/>
    </source>
</evidence>
<dbReference type="Proteomes" id="UP000272474">
    <property type="component" value="Unassembled WGS sequence"/>
</dbReference>
<dbReference type="InterPro" id="IPR032466">
    <property type="entry name" value="Metal_Hydrolase"/>
</dbReference>
<evidence type="ECO:0000313" key="4">
    <source>
        <dbReference type="Proteomes" id="UP000272474"/>
    </source>
</evidence>
<reference evidence="3 4" key="1">
    <citation type="journal article" date="2014" name="Int. J. Syst. Evol. Microbiol.">
        <title>Streptomyces hoynatensis sp. nov., isolated from deep marine sediment.</title>
        <authorList>
            <person name="Veyisoglu A."/>
            <person name="Sahin N."/>
        </authorList>
    </citation>
    <scope>NUCLEOTIDE SEQUENCE [LARGE SCALE GENOMIC DNA]</scope>
    <source>
        <strain evidence="3 4">KCTC 29097</strain>
    </source>
</reference>
<dbReference type="EMBL" id="RBAL01000004">
    <property type="protein sequence ID" value="RKN43939.1"/>
    <property type="molecule type" value="Genomic_DNA"/>
</dbReference>
<feature type="domain" description="Amidohydrolase-related" evidence="2">
    <location>
        <begin position="8"/>
        <end position="284"/>
    </location>
</feature>
<dbReference type="RefSeq" id="WP_120677627.1">
    <property type="nucleotide sequence ID" value="NZ_RBAL01000004.1"/>
</dbReference>
<dbReference type="GO" id="GO:0016787">
    <property type="term" value="F:hydrolase activity"/>
    <property type="evidence" value="ECO:0007669"/>
    <property type="project" value="UniProtKB-KW"/>
</dbReference>
<dbReference type="OrthoDB" id="5450317at2"/>
<gene>
    <name evidence="3" type="ORF">D7294_09635</name>
</gene>
<dbReference type="InterPro" id="IPR006680">
    <property type="entry name" value="Amidohydro-rel"/>
</dbReference>
<keyword evidence="3" id="KW-0378">Hydrolase</keyword>
<organism evidence="3 4">
    <name type="scientific">Streptomyces hoynatensis</name>
    <dbReference type="NCBI Taxonomy" id="1141874"/>
    <lineage>
        <taxon>Bacteria</taxon>
        <taxon>Bacillati</taxon>
        <taxon>Actinomycetota</taxon>
        <taxon>Actinomycetes</taxon>
        <taxon>Kitasatosporales</taxon>
        <taxon>Streptomycetaceae</taxon>
        <taxon>Streptomyces</taxon>
    </lineage>
</organism>
<dbReference type="PANTHER" id="PTHR43569">
    <property type="entry name" value="AMIDOHYDROLASE"/>
    <property type="match status" value="1"/>
</dbReference>
<protein>
    <submittedName>
        <fullName evidence="3">Amidohydrolase</fullName>
    </submittedName>
</protein>
<sequence>MSAGAWRVDAHHHLWDLALRPQEWIDPEAMAPLARTFTMADLRPELAAAGVGATVWVQASASQEETAEYLALAAEEPLIAGVVGWVDLTAPDVADRIAALRAGKGGERLVGIRHLVQSEPDPGWLDRPEVRRGLRAVAAAGLAYDLLTRPPQLPAAVRAARELPQLRFVLDHLSKPPVATGDAGEWEAALRGLAASPNTFCKLSGLVTEAGEGPWREADFARYADAALDAFGPGRVMFGSDWPVCLLAASYAEVAGLAGRLTGHLAPAEREAVWAGTARRAYGLHLPAGAGEFPAS</sequence>
<comment type="caution">
    <text evidence="3">The sequence shown here is derived from an EMBL/GenBank/DDBJ whole genome shotgun (WGS) entry which is preliminary data.</text>
</comment>
<comment type="similarity">
    <text evidence="1">Belongs to the metallo-dependent hydrolases superfamily.</text>
</comment>
<dbReference type="PANTHER" id="PTHR43569:SF2">
    <property type="entry name" value="AMIDOHYDROLASE-RELATED DOMAIN-CONTAINING PROTEIN"/>
    <property type="match status" value="1"/>
</dbReference>